<keyword evidence="2" id="KW-0328">Glycosyltransferase</keyword>
<dbReference type="STRING" id="633149.Bresu_1153"/>
<dbReference type="Gene3D" id="3.90.550.10">
    <property type="entry name" value="Spore Coat Polysaccharide Biosynthesis Protein SpsA, Chain A"/>
    <property type="match status" value="1"/>
</dbReference>
<evidence type="ECO:0000256" key="1">
    <source>
        <dbReference type="ARBA" id="ARBA00006739"/>
    </source>
</evidence>
<dbReference type="AlphaFoldDB" id="D9QP32"/>
<dbReference type="InterPro" id="IPR029044">
    <property type="entry name" value="Nucleotide-diphossugar_trans"/>
</dbReference>
<organism evidence="5 6">
    <name type="scientific">Brevundimonas subvibrioides (strain ATCC 15264 / DSM 4735 / LMG 14903 / NBRC 16000 / CB 81)</name>
    <name type="common">Caulobacter subvibrioides</name>
    <dbReference type="NCBI Taxonomy" id="633149"/>
    <lineage>
        <taxon>Bacteria</taxon>
        <taxon>Pseudomonadati</taxon>
        <taxon>Pseudomonadota</taxon>
        <taxon>Alphaproteobacteria</taxon>
        <taxon>Caulobacterales</taxon>
        <taxon>Caulobacteraceae</taxon>
        <taxon>Brevundimonas</taxon>
    </lineage>
</organism>
<dbReference type="EMBL" id="CP002102">
    <property type="protein sequence ID" value="ADL00465.1"/>
    <property type="molecule type" value="Genomic_DNA"/>
</dbReference>
<accession>D9QP32</accession>
<evidence type="ECO:0000313" key="5">
    <source>
        <dbReference type="EMBL" id="ADL00465.1"/>
    </source>
</evidence>
<dbReference type="eggNOG" id="COG1216">
    <property type="taxonomic scope" value="Bacteria"/>
</dbReference>
<dbReference type="CDD" id="cd04186">
    <property type="entry name" value="GT_2_like_c"/>
    <property type="match status" value="1"/>
</dbReference>
<evidence type="ECO:0000256" key="2">
    <source>
        <dbReference type="ARBA" id="ARBA00022676"/>
    </source>
</evidence>
<dbReference type="GO" id="GO:0016757">
    <property type="term" value="F:glycosyltransferase activity"/>
    <property type="evidence" value="ECO:0007669"/>
    <property type="project" value="UniProtKB-KW"/>
</dbReference>
<dbReference type="CAZy" id="GT2">
    <property type="family name" value="Glycosyltransferase Family 2"/>
</dbReference>
<name>D9QP32_BRESC</name>
<dbReference type="BioCyc" id="BSUB633149:G1GM8-1151-MONOMER"/>
<dbReference type="HOGENOM" id="CLU_023845_4_1_5"/>
<dbReference type="RefSeq" id="WP_013268568.1">
    <property type="nucleotide sequence ID" value="NC_014375.1"/>
</dbReference>
<keyword evidence="3 5" id="KW-0808">Transferase</keyword>
<keyword evidence="6" id="KW-1185">Reference proteome</keyword>
<dbReference type="InParanoid" id="D9QP32"/>
<feature type="domain" description="Glycosyltransferase 2-like" evidence="4">
    <location>
        <begin position="4"/>
        <end position="52"/>
    </location>
</feature>
<proteinExistence type="inferred from homology"/>
<sequence>MIAVIIVTWNSAGDLIECLESLSRLQHESFCVIICDNDSRDGTREKLFQWIDHRLDAPMNGTAWSSIRTATRRNLKAGSAEISLESRSVYWCPLGTNAGFAAANNVGMAKAFADPSVSAAWLLNSDTIVDPDALSSLEAFSNQQLRPGLTGSMLLYYDDPDTVQACGGKYSLLTHKGREVGNGLTAGSVDSTIGSHDIDYVVGASMLVSRPFYETVGPMCEEYFLYFEEMDWSLRSAGRFDIAFTSQSVVYHKEGGSIGTKGRGRPGDASIYYMNRAMLRFSQIHKPLSLVTALGRVVARGTRYLAARDRAGAKAVVSAVVDWARGERAVRPMPSGGDQ</sequence>
<comment type="similarity">
    <text evidence="1">Belongs to the glycosyltransferase 2 family.</text>
</comment>
<evidence type="ECO:0000259" key="4">
    <source>
        <dbReference type="Pfam" id="PF00535"/>
    </source>
</evidence>
<dbReference type="SUPFAM" id="SSF53448">
    <property type="entry name" value="Nucleotide-diphospho-sugar transferases"/>
    <property type="match status" value="1"/>
</dbReference>
<dbReference type="PANTHER" id="PTHR43179">
    <property type="entry name" value="RHAMNOSYLTRANSFERASE WBBL"/>
    <property type="match status" value="1"/>
</dbReference>
<evidence type="ECO:0000313" key="6">
    <source>
        <dbReference type="Proteomes" id="UP000002696"/>
    </source>
</evidence>
<protein>
    <submittedName>
        <fullName evidence="5">Glycosyl transferase family 2</fullName>
    </submittedName>
</protein>
<evidence type="ECO:0000256" key="3">
    <source>
        <dbReference type="ARBA" id="ARBA00022679"/>
    </source>
</evidence>
<dbReference type="PANTHER" id="PTHR43179:SF12">
    <property type="entry name" value="GALACTOFURANOSYLTRANSFERASE GLFT2"/>
    <property type="match status" value="1"/>
</dbReference>
<reference evidence="6" key="1">
    <citation type="journal article" date="2011" name="J. Bacteriol.">
        <title>Genome sequences of eight morphologically diverse alphaproteobacteria.</title>
        <authorList>
            <consortium name="US DOE Joint Genome Institute"/>
            <person name="Brown P.J."/>
            <person name="Kysela D.T."/>
            <person name="Buechlein A."/>
            <person name="Hemmerich C."/>
            <person name="Brun Y.V."/>
        </authorList>
    </citation>
    <scope>NUCLEOTIDE SEQUENCE [LARGE SCALE GENOMIC DNA]</scope>
    <source>
        <strain evidence="6">ATCC 15264 / DSM 4735 / LMG 14903 / NBRC 16000 / CB 81</strain>
    </source>
</reference>
<dbReference type="InterPro" id="IPR001173">
    <property type="entry name" value="Glyco_trans_2-like"/>
</dbReference>
<dbReference type="KEGG" id="bsb:Bresu_1153"/>
<dbReference type="Pfam" id="PF00535">
    <property type="entry name" value="Glycos_transf_2"/>
    <property type="match status" value="1"/>
</dbReference>
<dbReference type="Proteomes" id="UP000002696">
    <property type="component" value="Chromosome"/>
</dbReference>
<gene>
    <name evidence="5" type="ordered locus">Bresu_1153</name>
</gene>
<dbReference type="OrthoDB" id="9771846at2"/>